<name>A0A7I8KQ23_SPIIN</name>
<organism evidence="2 3">
    <name type="scientific">Spirodela intermedia</name>
    <name type="common">Intermediate duckweed</name>
    <dbReference type="NCBI Taxonomy" id="51605"/>
    <lineage>
        <taxon>Eukaryota</taxon>
        <taxon>Viridiplantae</taxon>
        <taxon>Streptophyta</taxon>
        <taxon>Embryophyta</taxon>
        <taxon>Tracheophyta</taxon>
        <taxon>Spermatophyta</taxon>
        <taxon>Magnoliopsida</taxon>
        <taxon>Liliopsida</taxon>
        <taxon>Araceae</taxon>
        <taxon>Lemnoideae</taxon>
        <taxon>Spirodela</taxon>
    </lineage>
</organism>
<dbReference type="EMBL" id="LR746270">
    <property type="protein sequence ID" value="CAA7399897.1"/>
    <property type="molecule type" value="Genomic_DNA"/>
</dbReference>
<feature type="coiled-coil region" evidence="1">
    <location>
        <begin position="103"/>
        <end position="137"/>
    </location>
</feature>
<keyword evidence="1" id="KW-0175">Coiled coil</keyword>
<evidence type="ECO:0000313" key="3">
    <source>
        <dbReference type="Proteomes" id="UP000663760"/>
    </source>
</evidence>
<reference evidence="2" key="1">
    <citation type="submission" date="2020-02" db="EMBL/GenBank/DDBJ databases">
        <authorList>
            <person name="Scholz U."/>
            <person name="Mascher M."/>
            <person name="Fiebig A."/>
        </authorList>
    </citation>
    <scope>NUCLEOTIDE SEQUENCE</scope>
</reference>
<protein>
    <submittedName>
        <fullName evidence="2">Uncharacterized protein</fullName>
    </submittedName>
</protein>
<evidence type="ECO:0000313" key="2">
    <source>
        <dbReference type="EMBL" id="CAA7399897.1"/>
    </source>
</evidence>
<gene>
    <name evidence="2" type="ORF">SI8410_07010567</name>
</gene>
<accession>A0A7I8KQ23</accession>
<dbReference type="AlphaFoldDB" id="A0A7I8KQ23"/>
<sequence length="214" mass="24656">MIACAFCSSYEHVEIECPRYEGLMAMNDRVRPAQLIVGNLWSKRTPQPPTYTAYCDNYNNQNYKRGNGNTYQPSFPPQTASSLPAISCPQNFQSTQTTHPAQNEATLATNELLKQMLQEQREQMQELRTEMERMKMMMLGQSQQSYTTLDRQKGKMVEVGSSDCEVGQFPTQPIVNPRNLYFSTKKHYSHEVNSKELELETLHAISRQEWKEVA</sequence>
<evidence type="ECO:0000256" key="1">
    <source>
        <dbReference type="SAM" id="Coils"/>
    </source>
</evidence>
<keyword evidence="3" id="KW-1185">Reference proteome</keyword>
<dbReference type="Proteomes" id="UP000663760">
    <property type="component" value="Chromosome 7"/>
</dbReference>
<proteinExistence type="predicted"/>